<dbReference type="InterPro" id="IPR002220">
    <property type="entry name" value="DapA-like"/>
</dbReference>
<comment type="similarity">
    <text evidence="1 3">Belongs to the DapA family.</text>
</comment>
<evidence type="ECO:0000256" key="2">
    <source>
        <dbReference type="ARBA" id="ARBA00023239"/>
    </source>
</evidence>
<proteinExistence type="inferred from homology"/>
<dbReference type="SUPFAM" id="SSF51569">
    <property type="entry name" value="Aldolase"/>
    <property type="match status" value="1"/>
</dbReference>
<dbReference type="SMART" id="SM01130">
    <property type="entry name" value="DHDPS"/>
    <property type="match status" value="1"/>
</dbReference>
<reference evidence="5 6" key="4">
    <citation type="journal article" date="2020" name="Sci. Rep.">
        <title>beta-carboline chemical signals induce reveromycin production through a LuxR family regulator in Streptomyces sp. SN-593.</title>
        <authorList>
            <person name="Panthee S."/>
            <person name="Kito N."/>
            <person name="Hayashi T."/>
            <person name="Shimizu T."/>
            <person name="Ishikawa J."/>
            <person name="Hamamoto H."/>
            <person name="Osada H."/>
            <person name="Takahashi S."/>
        </authorList>
    </citation>
    <scope>NUCLEOTIDE SEQUENCE [LARGE SCALE GENOMIC DNA]</scope>
    <source>
        <strain evidence="5 6">SN-593</strain>
    </source>
</reference>
<name>A0A7U3UXZ9_9ACTN</name>
<dbReference type="CDD" id="cd00408">
    <property type="entry name" value="DHDPS-like"/>
    <property type="match status" value="1"/>
</dbReference>
<evidence type="ECO:0000313" key="6">
    <source>
        <dbReference type="Proteomes" id="UP000595703"/>
    </source>
</evidence>
<dbReference type="Pfam" id="PF00701">
    <property type="entry name" value="DHDPS"/>
    <property type="match status" value="1"/>
</dbReference>
<keyword evidence="6" id="KW-1185">Reference proteome</keyword>
<protein>
    <submittedName>
        <fullName evidence="5">Putative dihydrodipicolinate synthase</fullName>
    </submittedName>
</protein>
<reference evidence="5 6" key="1">
    <citation type="journal article" date="2010" name="J. Bacteriol.">
        <title>Biochemical characterization of a novel indole prenyltransferase from Streptomyces sp. SN-593.</title>
        <authorList>
            <person name="Takahashi S."/>
            <person name="Takagi H."/>
            <person name="Toyoda A."/>
            <person name="Uramoto M."/>
            <person name="Nogawa T."/>
            <person name="Ueki M."/>
            <person name="Sakaki Y."/>
            <person name="Osada H."/>
        </authorList>
    </citation>
    <scope>NUCLEOTIDE SEQUENCE [LARGE SCALE GENOMIC DNA]</scope>
    <source>
        <strain evidence="5 6">SN-593</strain>
    </source>
</reference>
<sequence length="296" mass="30390">MTKLPAGVWGVVATPFHDDLEVDLDSLATLVRRYEELGVTGLTVLGVFGEAARLDGAERTRVLSTVIDAVDLPVVVGATTLATAPVIEEAELARRVAGSRLAGVMVQINSPTPAVLAAHLNAVHRATGVGLVVQDYPVASGVSMPLPAQIEALADVEGVVAVKAEAAPTAARVAALSDRFDVPVFGGLGGIGLIDELQAGAAGAMTGFSYPEGLLATIHAHRTGGFAAAREALAPYLPLIAFEQQPGIGLAIRKACLAHRKLIAGPAVRPPAPALPASLIPNLYEHLAAMEGLVTR</sequence>
<evidence type="ECO:0000313" key="5">
    <source>
        <dbReference type="EMBL" id="BBB00856.1"/>
    </source>
</evidence>
<dbReference type="InterPro" id="IPR013785">
    <property type="entry name" value="Aldolase_TIM"/>
</dbReference>
<dbReference type="AlphaFoldDB" id="A0A7U3UXZ9"/>
<dbReference type="PANTHER" id="PTHR12128:SF66">
    <property type="entry name" value="4-HYDROXY-2-OXOGLUTARATE ALDOLASE, MITOCHONDRIAL"/>
    <property type="match status" value="1"/>
</dbReference>
<evidence type="ECO:0000256" key="3">
    <source>
        <dbReference type="PIRNR" id="PIRNR001365"/>
    </source>
</evidence>
<dbReference type="EMBL" id="AP018365">
    <property type="protein sequence ID" value="BBB00856.1"/>
    <property type="molecule type" value="Genomic_DNA"/>
</dbReference>
<evidence type="ECO:0000256" key="4">
    <source>
        <dbReference type="PIRSR" id="PIRSR001365-2"/>
    </source>
</evidence>
<feature type="binding site" evidence="4">
    <location>
        <position position="205"/>
    </location>
    <ligand>
        <name>pyruvate</name>
        <dbReference type="ChEBI" id="CHEBI:15361"/>
    </ligand>
</feature>
<reference evidence="5 6" key="3">
    <citation type="journal article" date="2011" name="Nat. Chem. Biol.">
        <title>Reveromycin A biosynthesis uses RevG and RevJ for stereospecific spiroacetal formation.</title>
        <authorList>
            <person name="Takahashi S."/>
            <person name="Toyoda A."/>
            <person name="Sekiyama Y."/>
            <person name="Takagi H."/>
            <person name="Nogawa T."/>
            <person name="Uramoto M."/>
            <person name="Suzuki R."/>
            <person name="Koshino H."/>
            <person name="Kumano T."/>
            <person name="Panthee S."/>
            <person name="Dairi T."/>
            <person name="Ishikawa J."/>
            <person name="Ikeda H."/>
            <person name="Sakaki Y."/>
            <person name="Osada H."/>
        </authorList>
    </citation>
    <scope>NUCLEOTIDE SEQUENCE [LARGE SCALE GENOMIC DNA]</scope>
    <source>
        <strain evidence="5 6">SN-593</strain>
    </source>
</reference>
<dbReference type="Gene3D" id="3.20.20.70">
    <property type="entry name" value="Aldolase class I"/>
    <property type="match status" value="1"/>
</dbReference>
<organism evidence="5 6">
    <name type="scientific">Actinacidiphila reveromycinica</name>
    <dbReference type="NCBI Taxonomy" id="659352"/>
    <lineage>
        <taxon>Bacteria</taxon>
        <taxon>Bacillati</taxon>
        <taxon>Actinomycetota</taxon>
        <taxon>Actinomycetes</taxon>
        <taxon>Kitasatosporales</taxon>
        <taxon>Streptomycetaceae</taxon>
        <taxon>Actinacidiphila</taxon>
    </lineage>
</organism>
<dbReference type="GO" id="GO:0005829">
    <property type="term" value="C:cytosol"/>
    <property type="evidence" value="ECO:0007669"/>
    <property type="project" value="TreeGrafter"/>
</dbReference>
<dbReference type="KEGG" id="arev:RVR_8030"/>
<gene>
    <name evidence="5" type="ORF">RVR_8030</name>
</gene>
<keyword evidence="2 3" id="KW-0456">Lyase</keyword>
<dbReference type="PANTHER" id="PTHR12128">
    <property type="entry name" value="DIHYDRODIPICOLINATE SYNTHASE"/>
    <property type="match status" value="1"/>
</dbReference>
<accession>A0A7U3UXZ9</accession>
<evidence type="ECO:0000256" key="1">
    <source>
        <dbReference type="ARBA" id="ARBA00007592"/>
    </source>
</evidence>
<reference evidence="5 6" key="2">
    <citation type="journal article" date="2011" name="J. Antibiot.">
        <title>Furaquinocins I and J: novel polyketide isoprenoid hybrid compounds from Streptomyces reveromyceticus SN-593.</title>
        <authorList>
            <person name="Panthee S."/>
            <person name="Takahashi S."/>
            <person name="Takagi H."/>
            <person name="Nogawa T."/>
            <person name="Oowada E."/>
            <person name="Uramoto M."/>
            <person name="Osada H."/>
        </authorList>
    </citation>
    <scope>NUCLEOTIDE SEQUENCE [LARGE SCALE GENOMIC DNA]</scope>
    <source>
        <strain evidence="5 6">SN-593</strain>
    </source>
</reference>
<dbReference type="GO" id="GO:0008840">
    <property type="term" value="F:4-hydroxy-tetrahydrodipicolinate synthase activity"/>
    <property type="evidence" value="ECO:0007669"/>
    <property type="project" value="TreeGrafter"/>
</dbReference>
<dbReference type="PIRSF" id="PIRSF001365">
    <property type="entry name" value="DHDPS"/>
    <property type="match status" value="1"/>
</dbReference>
<dbReference type="Proteomes" id="UP000595703">
    <property type="component" value="Chromosome"/>
</dbReference>
<dbReference type="RefSeq" id="WP_202236827.1">
    <property type="nucleotide sequence ID" value="NZ_AP018365.1"/>
</dbReference>